<dbReference type="GO" id="GO:0005829">
    <property type="term" value="C:cytosol"/>
    <property type="evidence" value="ECO:0007669"/>
    <property type="project" value="TreeGrafter"/>
</dbReference>
<evidence type="ECO:0000256" key="2">
    <source>
        <dbReference type="ARBA" id="ARBA00018951"/>
    </source>
</evidence>
<name>A0A4E0R318_FASHE</name>
<dbReference type="PANTHER" id="PTHR21021:SF16">
    <property type="entry name" value="TIP41-LIKE PROTEIN"/>
    <property type="match status" value="1"/>
</dbReference>
<dbReference type="Proteomes" id="UP000230066">
    <property type="component" value="Unassembled WGS sequence"/>
</dbReference>
<comment type="similarity">
    <text evidence="1">Belongs to the TIP41 family.</text>
</comment>
<evidence type="ECO:0000313" key="3">
    <source>
        <dbReference type="EMBL" id="THD20656.1"/>
    </source>
</evidence>
<dbReference type="AlphaFoldDB" id="A0A4E0R318"/>
<accession>A0A4E0R318</accession>
<dbReference type="PANTHER" id="PTHR21021">
    <property type="entry name" value="GAF/PUTATIVE CYTOSKELETAL PROTEIN"/>
    <property type="match status" value="1"/>
</dbReference>
<evidence type="ECO:0000256" key="1">
    <source>
        <dbReference type="ARBA" id="ARBA00006658"/>
    </source>
</evidence>
<dbReference type="Pfam" id="PF04176">
    <property type="entry name" value="TIP41"/>
    <property type="match status" value="1"/>
</dbReference>
<gene>
    <name evidence="3" type="ORF">D915_008703</name>
</gene>
<dbReference type="EMBL" id="JXXN02004356">
    <property type="protein sequence ID" value="THD20656.1"/>
    <property type="molecule type" value="Genomic_DNA"/>
</dbReference>
<evidence type="ECO:0000313" key="4">
    <source>
        <dbReference type="Proteomes" id="UP000230066"/>
    </source>
</evidence>
<dbReference type="InterPro" id="IPR007303">
    <property type="entry name" value="TIP41-like"/>
</dbReference>
<sequence length="277" mass="31830">MEDVVTTLSPRPKVSTFETSAWLITLTEHHILKSLGEERQTFESQLSLPNLPEMIFDKNCLRITCKSEIILFIPVHFLILNNFPDPDGPSIFFNALDALAGVNSKEIPLELPVAKDWRRTRVNQEEPLDQPKPYDWTYTTSYNGTVSGSWDIVADTDGLDMELLQRRDPILFYADTTLYEDELGDNGVSILNVKFRAMKSGFFLLQRFFLRVDSGLVRCFDTRLQWRASDNYLIRAVRQAESSVWTSEMTGIKLPEADQVCDKVLKNYSEKMFPLTN</sequence>
<organism evidence="3 4">
    <name type="scientific">Fasciola hepatica</name>
    <name type="common">Liver fluke</name>
    <dbReference type="NCBI Taxonomy" id="6192"/>
    <lineage>
        <taxon>Eukaryota</taxon>
        <taxon>Metazoa</taxon>
        <taxon>Spiralia</taxon>
        <taxon>Lophotrochozoa</taxon>
        <taxon>Platyhelminthes</taxon>
        <taxon>Trematoda</taxon>
        <taxon>Digenea</taxon>
        <taxon>Plagiorchiida</taxon>
        <taxon>Echinostomata</taxon>
        <taxon>Echinostomatoidea</taxon>
        <taxon>Fasciolidae</taxon>
        <taxon>Fasciola</taxon>
    </lineage>
</organism>
<dbReference type="GO" id="GO:0031929">
    <property type="term" value="P:TOR signaling"/>
    <property type="evidence" value="ECO:0007669"/>
    <property type="project" value="TreeGrafter"/>
</dbReference>
<protein>
    <recommendedName>
        <fullName evidence="2">TIP41-like protein</fullName>
    </recommendedName>
</protein>
<keyword evidence="4" id="KW-1185">Reference proteome</keyword>
<dbReference type="InterPro" id="IPR051330">
    <property type="entry name" value="Phosphatase_reg/MetRdx"/>
</dbReference>
<proteinExistence type="inferred from homology"/>
<comment type="caution">
    <text evidence="3">The sequence shown here is derived from an EMBL/GenBank/DDBJ whole genome shotgun (WGS) entry which is preliminary data.</text>
</comment>
<reference evidence="3" key="1">
    <citation type="submission" date="2019-03" db="EMBL/GenBank/DDBJ databases">
        <title>Improved annotation for the trematode Fasciola hepatica.</title>
        <authorList>
            <person name="Choi Y.-J."/>
            <person name="Martin J."/>
            <person name="Mitreva M."/>
        </authorList>
    </citation>
    <scope>NUCLEOTIDE SEQUENCE [LARGE SCALE GENOMIC DNA]</scope>
</reference>